<dbReference type="EMBL" id="FRAD01000025">
    <property type="protein sequence ID" value="SHK38678.1"/>
    <property type="molecule type" value="Genomic_DNA"/>
</dbReference>
<proteinExistence type="predicted"/>
<organism evidence="1 2">
    <name type="scientific">Hathewaya proteolytica DSM 3090</name>
    <dbReference type="NCBI Taxonomy" id="1121331"/>
    <lineage>
        <taxon>Bacteria</taxon>
        <taxon>Bacillati</taxon>
        <taxon>Bacillota</taxon>
        <taxon>Clostridia</taxon>
        <taxon>Eubacteriales</taxon>
        <taxon>Clostridiaceae</taxon>
        <taxon>Hathewaya</taxon>
    </lineage>
</organism>
<sequence>MKAKEINQLLKVIYDKDTTTVEEKKALLEACGCVWAHRKKKVVNVGSFMEMLYEHMGFQYDVEVKTTETETEFYVKTFKKR</sequence>
<keyword evidence="2" id="KW-1185">Reference proteome</keyword>
<gene>
    <name evidence="1" type="ORF">SAMN02745248_02426</name>
</gene>
<dbReference type="AlphaFoldDB" id="A0A1M6S2G6"/>
<reference evidence="1 2" key="1">
    <citation type="submission" date="2016-11" db="EMBL/GenBank/DDBJ databases">
        <authorList>
            <person name="Jaros S."/>
            <person name="Januszkiewicz K."/>
            <person name="Wedrychowicz H."/>
        </authorList>
    </citation>
    <scope>NUCLEOTIDE SEQUENCE [LARGE SCALE GENOMIC DNA]</scope>
    <source>
        <strain evidence="1 2">DSM 3090</strain>
    </source>
</reference>
<name>A0A1M6S2G6_9CLOT</name>
<evidence type="ECO:0000313" key="1">
    <source>
        <dbReference type="EMBL" id="SHK38678.1"/>
    </source>
</evidence>
<dbReference type="STRING" id="1121331.SAMN02745248_02426"/>
<protein>
    <submittedName>
        <fullName evidence="1">Uncharacterized protein</fullName>
    </submittedName>
</protein>
<dbReference type="RefSeq" id="WP_072904336.1">
    <property type="nucleotide sequence ID" value="NZ_FRAD01000025.1"/>
</dbReference>
<dbReference type="Proteomes" id="UP000183952">
    <property type="component" value="Unassembled WGS sequence"/>
</dbReference>
<evidence type="ECO:0000313" key="2">
    <source>
        <dbReference type="Proteomes" id="UP000183952"/>
    </source>
</evidence>
<accession>A0A1M6S2G6</accession>